<keyword evidence="2" id="KW-1185">Reference proteome</keyword>
<proteinExistence type="predicted"/>
<gene>
    <name evidence="1" type="ORF">FJT64_027738</name>
</gene>
<dbReference type="AlphaFoldDB" id="A0A6A4WBV9"/>
<reference evidence="1 2" key="1">
    <citation type="submission" date="2019-07" db="EMBL/GenBank/DDBJ databases">
        <title>Draft genome assembly of a fouling barnacle, Amphibalanus amphitrite (Darwin, 1854): The first reference genome for Thecostraca.</title>
        <authorList>
            <person name="Kim W."/>
        </authorList>
    </citation>
    <scope>NUCLEOTIDE SEQUENCE [LARGE SCALE GENOMIC DNA]</scope>
    <source>
        <strain evidence="1">SNU_AA5</strain>
        <tissue evidence="1">Soma without cirri and trophi</tissue>
    </source>
</reference>
<protein>
    <recommendedName>
        <fullName evidence="3">Myb-like domain-containing protein</fullName>
    </recommendedName>
</protein>
<organism evidence="1 2">
    <name type="scientific">Amphibalanus amphitrite</name>
    <name type="common">Striped barnacle</name>
    <name type="synonym">Balanus amphitrite</name>
    <dbReference type="NCBI Taxonomy" id="1232801"/>
    <lineage>
        <taxon>Eukaryota</taxon>
        <taxon>Metazoa</taxon>
        <taxon>Ecdysozoa</taxon>
        <taxon>Arthropoda</taxon>
        <taxon>Crustacea</taxon>
        <taxon>Multicrustacea</taxon>
        <taxon>Cirripedia</taxon>
        <taxon>Thoracica</taxon>
        <taxon>Thoracicalcarea</taxon>
        <taxon>Balanomorpha</taxon>
        <taxon>Balanoidea</taxon>
        <taxon>Balanidae</taxon>
        <taxon>Amphibalaninae</taxon>
        <taxon>Amphibalanus</taxon>
    </lineage>
</organism>
<dbReference type="Gene3D" id="1.10.10.60">
    <property type="entry name" value="Homeodomain-like"/>
    <property type="match status" value="1"/>
</dbReference>
<evidence type="ECO:0008006" key="3">
    <source>
        <dbReference type="Google" id="ProtNLM"/>
    </source>
</evidence>
<accession>A0A6A4WBV9</accession>
<dbReference type="EMBL" id="VIIS01001357">
    <property type="protein sequence ID" value="KAF0299538.1"/>
    <property type="molecule type" value="Genomic_DNA"/>
</dbReference>
<evidence type="ECO:0000313" key="2">
    <source>
        <dbReference type="Proteomes" id="UP000440578"/>
    </source>
</evidence>
<sequence>MDLEPNTFCNVPYIPNKQAKNYSPAHFIIDSTGTGGIARWSRQEADALVSAIKKYGTASLDQLQKAVPRRSLDQVRARLKHVRRLSRSTPPAASCGSLDDWLGRISRALPVRPGGGFGPRRDLAALSVPLQLAAAGERDQAALHQRQDLSEVYSYLAHLVNGTIPPQPSAATSGRLLTLMQHLAALLQSVHLDRHRQWLWQNERIRRLEQAWVGAEEAESGAPAPRQLTDLSLVPAELRGALAHLAAAPANCLHIPPALLLSPLSVKLRERVGAQQHPLLGQPVHELLAHADLRGWPAGGLYATETSRERRPTRE</sequence>
<name>A0A6A4WBV9_AMPAM</name>
<dbReference type="InterPro" id="IPR001005">
    <property type="entry name" value="SANT/Myb"/>
</dbReference>
<dbReference type="Proteomes" id="UP000440578">
    <property type="component" value="Unassembled WGS sequence"/>
</dbReference>
<dbReference type="CDD" id="cd00167">
    <property type="entry name" value="SANT"/>
    <property type="match status" value="1"/>
</dbReference>
<evidence type="ECO:0000313" key="1">
    <source>
        <dbReference type="EMBL" id="KAF0299538.1"/>
    </source>
</evidence>
<comment type="caution">
    <text evidence="1">The sequence shown here is derived from an EMBL/GenBank/DDBJ whole genome shotgun (WGS) entry which is preliminary data.</text>
</comment>